<dbReference type="PROSITE" id="PS50928">
    <property type="entry name" value="ABC_TM1"/>
    <property type="match status" value="1"/>
</dbReference>
<keyword evidence="5 7" id="KW-1133">Transmembrane helix</keyword>
<dbReference type="InterPro" id="IPR035906">
    <property type="entry name" value="MetI-like_sf"/>
</dbReference>
<gene>
    <name evidence="9" type="ORF">ACMU_18460</name>
</gene>
<proteinExistence type="inferred from homology"/>
<dbReference type="InterPro" id="IPR000515">
    <property type="entry name" value="MetI-like"/>
</dbReference>
<dbReference type="GO" id="GO:0055085">
    <property type="term" value="P:transmembrane transport"/>
    <property type="evidence" value="ECO:0007669"/>
    <property type="project" value="InterPro"/>
</dbReference>
<dbReference type="STRING" id="1454373.ACMU_18460"/>
<feature type="transmembrane region" description="Helical" evidence="7">
    <location>
        <begin position="131"/>
        <end position="151"/>
    </location>
</feature>
<organism evidence="9 10">
    <name type="scientific">Actibacterium mucosum KCTC 23349</name>
    <dbReference type="NCBI Taxonomy" id="1454373"/>
    <lineage>
        <taxon>Bacteria</taxon>
        <taxon>Pseudomonadati</taxon>
        <taxon>Pseudomonadota</taxon>
        <taxon>Alphaproteobacteria</taxon>
        <taxon>Rhodobacterales</taxon>
        <taxon>Roseobacteraceae</taxon>
        <taxon>Actibacterium</taxon>
    </lineage>
</organism>
<evidence type="ECO:0000256" key="3">
    <source>
        <dbReference type="ARBA" id="ARBA00022475"/>
    </source>
</evidence>
<feature type="transmembrane region" description="Helical" evidence="7">
    <location>
        <begin position="256"/>
        <end position="278"/>
    </location>
</feature>
<keyword evidence="4 7" id="KW-0812">Transmembrane</keyword>
<evidence type="ECO:0000256" key="1">
    <source>
        <dbReference type="ARBA" id="ARBA00004651"/>
    </source>
</evidence>
<keyword evidence="10" id="KW-1185">Reference proteome</keyword>
<feature type="transmembrane region" description="Helical" evidence="7">
    <location>
        <begin position="34"/>
        <end position="55"/>
    </location>
</feature>
<dbReference type="Pfam" id="PF00528">
    <property type="entry name" value="BPD_transp_1"/>
    <property type="match status" value="1"/>
</dbReference>
<evidence type="ECO:0000256" key="4">
    <source>
        <dbReference type="ARBA" id="ARBA00022692"/>
    </source>
</evidence>
<evidence type="ECO:0000313" key="9">
    <source>
        <dbReference type="EMBL" id="KAJ54411.1"/>
    </source>
</evidence>
<evidence type="ECO:0000313" key="10">
    <source>
        <dbReference type="Proteomes" id="UP000026249"/>
    </source>
</evidence>
<evidence type="ECO:0000256" key="6">
    <source>
        <dbReference type="ARBA" id="ARBA00023136"/>
    </source>
</evidence>
<dbReference type="PANTHER" id="PTHR43005">
    <property type="entry name" value="BLR7065 PROTEIN"/>
    <property type="match status" value="1"/>
</dbReference>
<reference evidence="9 10" key="1">
    <citation type="submission" date="2014-03" db="EMBL/GenBank/DDBJ databases">
        <title>Draft Genome Sequence of Actibacterium mucosum KCTC 23349, a Marine Alphaproteobacterium with Complex Ionic Requirements Isolated from Mediterranean Seawater at Malvarrosa Beach, Valencia, Spain.</title>
        <authorList>
            <person name="Arahal D.R."/>
            <person name="Shao Z."/>
            <person name="Lai Q."/>
            <person name="Pujalte M.J."/>
        </authorList>
    </citation>
    <scope>NUCLEOTIDE SEQUENCE [LARGE SCALE GENOMIC DNA]</scope>
    <source>
        <strain evidence="9 10">KCTC 23349</strain>
    </source>
</reference>
<sequence>MTIATGAAFALPVAFRQGDPRVIDFSSPRHRSKFGYLLLAPAVLLMALIIIYPILLSVDISMKDVRIARIGKAEPWTLKNYAWLFGSEEFWNAIWVTAKMVLMVGGTALVIGLATAILVNQRFKGRSLARLFVALPWAVPEVVATVIWAWMLDSSFGVINWALLKSGIISEGIQFASNATASFYSVCFVMIWKGYPLVSIMLLAGLQSIPQEQYQAAEVDGAGVWQRFFYITIPNLMPVIGVTMVITTLWVFRDFAIIHVLTQGGPIGATTTLSILTFEQSFSFFRMGQGAAVGVVTMIICAVISRALVSRFANSVH</sequence>
<feature type="transmembrane region" description="Helical" evidence="7">
    <location>
        <begin position="93"/>
        <end position="119"/>
    </location>
</feature>
<name>A0A037ZFY4_9RHOB</name>
<comment type="similarity">
    <text evidence="7">Belongs to the binding-protein-dependent transport system permease family.</text>
</comment>
<dbReference type="Proteomes" id="UP000026249">
    <property type="component" value="Unassembled WGS sequence"/>
</dbReference>
<feature type="transmembrane region" description="Helical" evidence="7">
    <location>
        <begin position="290"/>
        <end position="309"/>
    </location>
</feature>
<dbReference type="GO" id="GO:0005886">
    <property type="term" value="C:plasma membrane"/>
    <property type="evidence" value="ECO:0007669"/>
    <property type="project" value="UniProtKB-SubCell"/>
</dbReference>
<comment type="subcellular location">
    <subcellularLocation>
        <location evidence="1 7">Cell membrane</location>
        <topology evidence="1 7">Multi-pass membrane protein</topology>
    </subcellularLocation>
</comment>
<evidence type="ECO:0000256" key="5">
    <source>
        <dbReference type="ARBA" id="ARBA00022989"/>
    </source>
</evidence>
<dbReference type="PANTHER" id="PTHR43005:SF1">
    <property type="entry name" value="SPERMIDINE_PUTRESCINE TRANSPORT SYSTEM PERMEASE PROTEIN"/>
    <property type="match status" value="1"/>
</dbReference>
<accession>A0A037ZFY4</accession>
<keyword evidence="2 7" id="KW-0813">Transport</keyword>
<dbReference type="EMBL" id="JFKE01000008">
    <property type="protein sequence ID" value="KAJ54411.1"/>
    <property type="molecule type" value="Genomic_DNA"/>
</dbReference>
<evidence type="ECO:0000256" key="2">
    <source>
        <dbReference type="ARBA" id="ARBA00022448"/>
    </source>
</evidence>
<feature type="domain" description="ABC transmembrane type-1" evidence="8">
    <location>
        <begin position="94"/>
        <end position="308"/>
    </location>
</feature>
<dbReference type="Gene3D" id="1.10.3720.10">
    <property type="entry name" value="MetI-like"/>
    <property type="match status" value="1"/>
</dbReference>
<dbReference type="SUPFAM" id="SSF161098">
    <property type="entry name" value="MetI-like"/>
    <property type="match status" value="1"/>
</dbReference>
<dbReference type="RefSeq" id="WP_236626288.1">
    <property type="nucleotide sequence ID" value="NZ_JFKE01000008.1"/>
</dbReference>
<dbReference type="AlphaFoldDB" id="A0A037ZFY4"/>
<dbReference type="CDD" id="cd06261">
    <property type="entry name" value="TM_PBP2"/>
    <property type="match status" value="1"/>
</dbReference>
<keyword evidence="6 7" id="KW-0472">Membrane</keyword>
<feature type="transmembrane region" description="Helical" evidence="7">
    <location>
        <begin position="227"/>
        <end position="250"/>
    </location>
</feature>
<keyword evidence="3" id="KW-1003">Cell membrane</keyword>
<evidence type="ECO:0000259" key="8">
    <source>
        <dbReference type="PROSITE" id="PS50928"/>
    </source>
</evidence>
<comment type="caution">
    <text evidence="9">The sequence shown here is derived from an EMBL/GenBank/DDBJ whole genome shotgun (WGS) entry which is preliminary data.</text>
</comment>
<evidence type="ECO:0000256" key="7">
    <source>
        <dbReference type="RuleBase" id="RU363032"/>
    </source>
</evidence>
<protein>
    <submittedName>
        <fullName evidence="9">ABC transporter permease</fullName>
    </submittedName>
</protein>